<dbReference type="InterPro" id="IPR020904">
    <property type="entry name" value="Sc_DH/Rdtase_CS"/>
</dbReference>
<dbReference type="PANTHER" id="PTHR43658:SF8">
    <property type="entry name" value="17-BETA-HYDROXYSTEROID DEHYDROGENASE 14-RELATED"/>
    <property type="match status" value="1"/>
</dbReference>
<reference evidence="5 6" key="1">
    <citation type="submission" date="2018-03" db="EMBL/GenBank/DDBJ databases">
        <authorList>
            <person name="Keele B.F."/>
        </authorList>
    </citation>
    <scope>NUCLEOTIDE SEQUENCE [LARGE SCALE GENOMIC DNA]</scope>
    <source>
        <strain evidence="5 6">IB-3</strain>
    </source>
</reference>
<dbReference type="InterPro" id="IPR036291">
    <property type="entry name" value="NAD(P)-bd_dom_sf"/>
</dbReference>
<evidence type="ECO:0000313" key="5">
    <source>
        <dbReference type="EMBL" id="PUA79507.1"/>
    </source>
</evidence>
<evidence type="ECO:0000313" key="6">
    <source>
        <dbReference type="Proteomes" id="UP000244867"/>
    </source>
</evidence>
<dbReference type="PROSITE" id="PS00061">
    <property type="entry name" value="ADH_SHORT"/>
    <property type="match status" value="1"/>
</dbReference>
<evidence type="ECO:0000259" key="4">
    <source>
        <dbReference type="SMART" id="SM00822"/>
    </source>
</evidence>
<gene>
    <name evidence="5" type="ORF">C7S10_19260</name>
</gene>
<feature type="domain" description="Ketoreductase" evidence="4">
    <location>
        <begin position="6"/>
        <end position="188"/>
    </location>
</feature>
<dbReference type="Pfam" id="PF00106">
    <property type="entry name" value="adh_short"/>
    <property type="match status" value="1"/>
</dbReference>
<dbReference type="InterPro" id="IPR057326">
    <property type="entry name" value="KR_dom"/>
</dbReference>
<keyword evidence="2" id="KW-0560">Oxidoreductase</keyword>
<dbReference type="SMART" id="SM00822">
    <property type="entry name" value="PKS_KR"/>
    <property type="match status" value="1"/>
</dbReference>
<dbReference type="Proteomes" id="UP000244867">
    <property type="component" value="Unassembled WGS sequence"/>
</dbReference>
<accession>A0A2R7YSX1</accession>
<protein>
    <submittedName>
        <fullName evidence="5">3-hydroxyacyl-CoA dehydrogenase</fullName>
    </submittedName>
</protein>
<dbReference type="PRINTS" id="PR00081">
    <property type="entry name" value="GDHRDH"/>
</dbReference>
<proteinExistence type="inferred from homology"/>
<dbReference type="AlphaFoldDB" id="A0A2R7YSX1"/>
<dbReference type="SUPFAM" id="SSF51735">
    <property type="entry name" value="NAD(P)-binding Rossmann-fold domains"/>
    <property type="match status" value="1"/>
</dbReference>
<dbReference type="PANTHER" id="PTHR43658">
    <property type="entry name" value="SHORT-CHAIN DEHYDROGENASE/REDUCTASE"/>
    <property type="match status" value="1"/>
</dbReference>
<comment type="similarity">
    <text evidence="1 3">Belongs to the short-chain dehydrogenases/reductases (SDR) family.</text>
</comment>
<evidence type="ECO:0000256" key="3">
    <source>
        <dbReference type="RuleBase" id="RU000363"/>
    </source>
</evidence>
<sequence length="247" mass="24858">MDIRDRTFLVTGGASGLGGATTVALVERGARVVVADLAGEAPDGAVLAVTDVTSEEQVAAAVETAVGLGRFSGVVNCAGVAAPTKVLSSTGVHSLEKFARTVEINLVGTFNVTRLAADALSGEEPGPDGERGVIINTASGAAFDGQIGQTAYAASKAGVAGMTLPLARELASHGIRAVTIAPGLFGTPMVADSLSADVQAALGAQVPFPSRLGDPAEFASLALHIVENRMLNGEVIRLDGSLRMAPK</sequence>
<comment type="caution">
    <text evidence="5">The sequence shown here is derived from an EMBL/GenBank/DDBJ whole genome shotgun (WGS) entry which is preliminary data.</text>
</comment>
<dbReference type="OrthoDB" id="9795647at2"/>
<dbReference type="PRINTS" id="PR00080">
    <property type="entry name" value="SDRFAMILY"/>
</dbReference>
<dbReference type="EMBL" id="PYXZ01000010">
    <property type="protein sequence ID" value="PUA79507.1"/>
    <property type="molecule type" value="Genomic_DNA"/>
</dbReference>
<dbReference type="Gene3D" id="3.40.50.720">
    <property type="entry name" value="NAD(P)-binding Rossmann-like Domain"/>
    <property type="match status" value="1"/>
</dbReference>
<keyword evidence="6" id="KW-1185">Reference proteome</keyword>
<organism evidence="5 6">
    <name type="scientific">Nocardioides currus</name>
    <dbReference type="NCBI Taxonomy" id="2133958"/>
    <lineage>
        <taxon>Bacteria</taxon>
        <taxon>Bacillati</taxon>
        <taxon>Actinomycetota</taxon>
        <taxon>Actinomycetes</taxon>
        <taxon>Propionibacteriales</taxon>
        <taxon>Nocardioidaceae</taxon>
        <taxon>Nocardioides</taxon>
    </lineage>
</organism>
<name>A0A2R7YSX1_9ACTN</name>
<dbReference type="GO" id="GO:0016491">
    <property type="term" value="F:oxidoreductase activity"/>
    <property type="evidence" value="ECO:0007669"/>
    <property type="project" value="UniProtKB-KW"/>
</dbReference>
<evidence type="ECO:0000256" key="1">
    <source>
        <dbReference type="ARBA" id="ARBA00006484"/>
    </source>
</evidence>
<dbReference type="RefSeq" id="WP_108346077.1">
    <property type="nucleotide sequence ID" value="NZ_PYXZ01000010.1"/>
</dbReference>
<evidence type="ECO:0000256" key="2">
    <source>
        <dbReference type="ARBA" id="ARBA00023002"/>
    </source>
</evidence>
<dbReference type="InterPro" id="IPR002347">
    <property type="entry name" value="SDR_fam"/>
</dbReference>